<protein>
    <submittedName>
        <fullName evidence="8">DNA uptake protein</fullName>
    </submittedName>
</protein>
<accession>A0A0S4XQ17</accession>
<keyword evidence="3 6" id="KW-0812">Transmembrane</keyword>
<sequence>MGASHLIALSGFNLSILWGVIFGILALIYKPLQSRFFPHRYSVIDLGFIALLFLGVYVYFTDFSPSLIRAYTMVLFGWLILIMGLELVSFSFLAFIVGILLVIYPKFLVSISFWFSVAGVFYIMLVAHHAKNINKYLVGFVIMPISMFLLMQPIVHSIFGQTSIYQLLSIPLELIYVIFYPAMMFLHTIGFGGLIDGWLIWLLNFAPNELKDSIFPLYLLILYLFLSIASIFYRYLFFALLALSFVYSLYLFAFV</sequence>
<dbReference type="PANTHER" id="PTHR30619">
    <property type="entry name" value="DNA INTERNALIZATION/COMPETENCE PROTEIN COMEC/REC2"/>
    <property type="match status" value="1"/>
</dbReference>
<dbReference type="EMBL" id="FAXN01000077">
    <property type="protein sequence ID" value="CUV66317.1"/>
    <property type="molecule type" value="Genomic_DNA"/>
</dbReference>
<feature type="transmembrane region" description="Helical" evidence="6">
    <location>
        <begin position="136"/>
        <end position="155"/>
    </location>
</feature>
<evidence type="ECO:0000256" key="1">
    <source>
        <dbReference type="ARBA" id="ARBA00004651"/>
    </source>
</evidence>
<feature type="transmembrane region" description="Helical" evidence="6">
    <location>
        <begin position="6"/>
        <end position="29"/>
    </location>
</feature>
<evidence type="ECO:0000313" key="8">
    <source>
        <dbReference type="EMBL" id="CUV66317.1"/>
    </source>
</evidence>
<dbReference type="InterPro" id="IPR004477">
    <property type="entry name" value="ComEC_N"/>
</dbReference>
<evidence type="ECO:0000256" key="2">
    <source>
        <dbReference type="ARBA" id="ARBA00022475"/>
    </source>
</evidence>
<name>A0A0S4XQ17_9BACT</name>
<feature type="transmembrane region" description="Helical" evidence="6">
    <location>
        <begin position="175"/>
        <end position="201"/>
    </location>
</feature>
<feature type="transmembrane region" description="Helical" evidence="6">
    <location>
        <begin position="213"/>
        <end position="229"/>
    </location>
</feature>
<comment type="subcellular location">
    <subcellularLocation>
        <location evidence="1">Cell membrane</location>
        <topology evidence="1">Multi-pass membrane protein</topology>
    </subcellularLocation>
</comment>
<dbReference type="NCBIfam" id="TIGR00360">
    <property type="entry name" value="ComEC_N-term"/>
    <property type="match status" value="1"/>
</dbReference>
<evidence type="ECO:0000256" key="4">
    <source>
        <dbReference type="ARBA" id="ARBA00022989"/>
    </source>
</evidence>
<evidence type="ECO:0000259" key="7">
    <source>
        <dbReference type="Pfam" id="PF03772"/>
    </source>
</evidence>
<feature type="transmembrane region" description="Helical" evidence="6">
    <location>
        <begin position="41"/>
        <end position="60"/>
    </location>
</feature>
<feature type="transmembrane region" description="Helical" evidence="6">
    <location>
        <begin position="236"/>
        <end position="254"/>
    </location>
</feature>
<organism evidence="8">
    <name type="scientific">Sulfurovum sp. enrichment culture clone C5</name>
    <dbReference type="NCBI Taxonomy" id="497650"/>
    <lineage>
        <taxon>Bacteria</taxon>
        <taxon>Pseudomonadati</taxon>
        <taxon>Campylobacterota</taxon>
        <taxon>Epsilonproteobacteria</taxon>
        <taxon>Campylobacterales</taxon>
        <taxon>Sulfurovaceae</taxon>
        <taxon>Sulfurovum</taxon>
        <taxon>environmental samples</taxon>
    </lineage>
</organism>
<keyword evidence="4 6" id="KW-1133">Transmembrane helix</keyword>
<evidence type="ECO:0000256" key="5">
    <source>
        <dbReference type="ARBA" id="ARBA00023136"/>
    </source>
</evidence>
<dbReference type="Pfam" id="PF03772">
    <property type="entry name" value="Competence"/>
    <property type="match status" value="1"/>
</dbReference>
<keyword evidence="2" id="KW-1003">Cell membrane</keyword>
<evidence type="ECO:0000256" key="6">
    <source>
        <dbReference type="SAM" id="Phobius"/>
    </source>
</evidence>
<evidence type="ECO:0000256" key="3">
    <source>
        <dbReference type="ARBA" id="ARBA00022692"/>
    </source>
</evidence>
<keyword evidence="5 6" id="KW-0472">Membrane</keyword>
<feature type="transmembrane region" description="Helical" evidence="6">
    <location>
        <begin position="75"/>
        <end position="104"/>
    </location>
</feature>
<dbReference type="InterPro" id="IPR052159">
    <property type="entry name" value="Competence_DNA_uptake"/>
</dbReference>
<reference evidence="8" key="1">
    <citation type="submission" date="2015-11" db="EMBL/GenBank/DDBJ databases">
        <authorList>
            <person name="Zhang Y."/>
            <person name="Guo Z."/>
        </authorList>
    </citation>
    <scope>NUCLEOTIDE SEQUENCE</scope>
    <source>
        <strain evidence="8">BN30871</strain>
    </source>
</reference>
<dbReference type="PANTHER" id="PTHR30619:SF7">
    <property type="entry name" value="BETA-LACTAMASE DOMAIN PROTEIN"/>
    <property type="match status" value="1"/>
</dbReference>
<proteinExistence type="predicted"/>
<dbReference type="AlphaFoldDB" id="A0A0S4XQ17"/>
<feature type="domain" description="ComEC/Rec2-related protein" evidence="7">
    <location>
        <begin position="1"/>
        <end position="205"/>
    </location>
</feature>
<gene>
    <name evidence="8" type="ORF">BN3087_730001</name>
</gene>
<dbReference type="GO" id="GO:0005886">
    <property type="term" value="C:plasma membrane"/>
    <property type="evidence" value="ECO:0007669"/>
    <property type="project" value="UniProtKB-SubCell"/>
</dbReference>
<feature type="transmembrane region" description="Helical" evidence="6">
    <location>
        <begin position="111"/>
        <end position="130"/>
    </location>
</feature>